<evidence type="ECO:0000256" key="1">
    <source>
        <dbReference type="SAM" id="Phobius"/>
    </source>
</evidence>
<proteinExistence type="predicted"/>
<feature type="domain" description="Extensin-like C-terminal" evidence="2">
    <location>
        <begin position="81"/>
        <end position="253"/>
    </location>
</feature>
<keyword evidence="1" id="KW-0472">Membrane</keyword>
<name>A0ABU7LRS0_9PROT</name>
<accession>A0ABU7LRS0</accession>
<feature type="transmembrane region" description="Helical" evidence="1">
    <location>
        <begin position="21"/>
        <end position="46"/>
    </location>
</feature>
<evidence type="ECO:0000313" key="3">
    <source>
        <dbReference type="EMBL" id="MEE2526575.1"/>
    </source>
</evidence>
<sequence length="254" mass="28222">MSEQQRLNRRKREERWAGLPMSIHIAVRGAIVMFALLGILAVFFYIESMPDGASAWGEADLEEPIRLFTSEQIRALREDPQACFAALDGSNMSYAEVEPQSRTPECRWQAGVQISTSNLDYADPEPPVASCALAAALYVWEREIVAPAAARHLDAEVAEILHYGTYNCRRENSSQAGRWSQHAGANAIDISGFRLTDGRVIGVHRWDNGGEDAAFLVEVRDRSCEIFTGVLGPDYNAAHADHFHLDMGPWEICS</sequence>
<keyword evidence="4" id="KW-1185">Reference proteome</keyword>
<evidence type="ECO:0000259" key="2">
    <source>
        <dbReference type="Pfam" id="PF06904"/>
    </source>
</evidence>
<dbReference type="RefSeq" id="WP_330199238.1">
    <property type="nucleotide sequence ID" value="NZ_JAZDRP010000005.1"/>
</dbReference>
<dbReference type="EMBL" id="JAZDRP010000005">
    <property type="protein sequence ID" value="MEE2526575.1"/>
    <property type="molecule type" value="Genomic_DNA"/>
</dbReference>
<dbReference type="Pfam" id="PF06904">
    <property type="entry name" value="Extensin-like_C"/>
    <property type="match status" value="1"/>
</dbReference>
<comment type="caution">
    <text evidence="3">The sequence shown here is derived from an EMBL/GenBank/DDBJ whole genome shotgun (WGS) entry which is preliminary data.</text>
</comment>
<dbReference type="InterPro" id="IPR009683">
    <property type="entry name" value="Extensin-like_C"/>
</dbReference>
<evidence type="ECO:0000313" key="4">
    <source>
        <dbReference type="Proteomes" id="UP001354971"/>
    </source>
</evidence>
<reference evidence="3 4" key="1">
    <citation type="submission" date="2024-01" db="EMBL/GenBank/DDBJ databases">
        <title>Hyphobacterium bacterium isolated from marine sediment.</title>
        <authorList>
            <person name="Zhao S."/>
        </authorList>
    </citation>
    <scope>NUCLEOTIDE SEQUENCE [LARGE SCALE GENOMIC DNA]</scope>
    <source>
        <strain evidence="4">HN65</strain>
    </source>
</reference>
<gene>
    <name evidence="3" type="ORF">V0U79_09365</name>
</gene>
<protein>
    <submittedName>
        <fullName evidence="3">Extensin family protein</fullName>
    </submittedName>
</protein>
<keyword evidence="1" id="KW-0812">Transmembrane</keyword>
<keyword evidence="1" id="KW-1133">Transmembrane helix</keyword>
<organism evidence="3 4">
    <name type="scientific">Hyphobacterium lacteum</name>
    <dbReference type="NCBI Taxonomy" id="3116575"/>
    <lineage>
        <taxon>Bacteria</taxon>
        <taxon>Pseudomonadati</taxon>
        <taxon>Pseudomonadota</taxon>
        <taxon>Alphaproteobacteria</taxon>
        <taxon>Maricaulales</taxon>
        <taxon>Maricaulaceae</taxon>
        <taxon>Hyphobacterium</taxon>
    </lineage>
</organism>
<dbReference type="Proteomes" id="UP001354971">
    <property type="component" value="Unassembled WGS sequence"/>
</dbReference>